<proteinExistence type="predicted"/>
<feature type="transmembrane region" description="Helical" evidence="1">
    <location>
        <begin position="29"/>
        <end position="51"/>
    </location>
</feature>
<organism evidence="4">
    <name type="scientific">Anisakis simplex</name>
    <name type="common">Herring worm</name>
    <dbReference type="NCBI Taxonomy" id="6269"/>
    <lineage>
        <taxon>Eukaryota</taxon>
        <taxon>Metazoa</taxon>
        <taxon>Ecdysozoa</taxon>
        <taxon>Nematoda</taxon>
        <taxon>Chromadorea</taxon>
        <taxon>Rhabditida</taxon>
        <taxon>Spirurina</taxon>
        <taxon>Ascaridomorpha</taxon>
        <taxon>Ascaridoidea</taxon>
        <taxon>Anisakidae</taxon>
        <taxon>Anisakis</taxon>
        <taxon>Anisakis simplex complex</taxon>
    </lineage>
</organism>
<keyword evidence="3" id="KW-1185">Reference proteome</keyword>
<dbReference type="Proteomes" id="UP000267096">
    <property type="component" value="Unassembled WGS sequence"/>
</dbReference>
<feature type="transmembrane region" description="Helical" evidence="1">
    <location>
        <begin position="57"/>
        <end position="80"/>
    </location>
</feature>
<reference evidence="2 3" key="2">
    <citation type="submission" date="2018-11" db="EMBL/GenBank/DDBJ databases">
        <authorList>
            <consortium name="Pathogen Informatics"/>
        </authorList>
    </citation>
    <scope>NUCLEOTIDE SEQUENCE [LARGE SCALE GENOMIC DNA]</scope>
</reference>
<keyword evidence="1" id="KW-1133">Transmembrane helix</keyword>
<keyword evidence="1" id="KW-0812">Transmembrane</keyword>
<keyword evidence="1" id="KW-0472">Membrane</keyword>
<protein>
    <submittedName>
        <fullName evidence="4">TMEM132D_N domain-containing protein</fullName>
    </submittedName>
</protein>
<sequence>MLKCSSTDLFLHCCQKQFLMGESECPKRACYGCVSFCLITTGLVFTVFAIFQKDSEIGKVWLAGPTTMVVGLVLCGKVVIDWGPAMAHARDGSTESQFNQVRKPLVYEMNSDSLGYQTIRKVTNGDLIPGQHNASVSGWRGMPRNCSNNTSFSYDLCGKRSTEVDFQNSLLVEGGTRMYQSALNTGLRSVEKPVLDQQHLLHRVAVHQSKSHQVASRWSSRSASAERMMLLMNCPVEKNSDEICATHTPSTACNTSPNATFTEVNSRRHSSLSHNYSYGAITHHLCLPNAHNRFSSTPSGTGYQGETFVLNDRSYLI</sequence>
<reference evidence="4" key="1">
    <citation type="submission" date="2017-02" db="UniProtKB">
        <authorList>
            <consortium name="WormBaseParasite"/>
        </authorList>
    </citation>
    <scope>IDENTIFICATION</scope>
</reference>
<name>A0A0M3JVX3_ANISI</name>
<evidence type="ECO:0000256" key="1">
    <source>
        <dbReference type="SAM" id="Phobius"/>
    </source>
</evidence>
<accession>A0A0M3JVX3</accession>
<evidence type="ECO:0000313" key="4">
    <source>
        <dbReference type="WBParaSite" id="ASIM_0001239101-mRNA-1"/>
    </source>
</evidence>
<gene>
    <name evidence="2" type="ORF">ASIM_LOCUS11857</name>
</gene>
<dbReference type="OrthoDB" id="5869292at2759"/>
<dbReference type="WBParaSite" id="ASIM_0001239101-mRNA-1">
    <property type="protein sequence ID" value="ASIM_0001239101-mRNA-1"/>
    <property type="gene ID" value="ASIM_0001239101"/>
</dbReference>
<dbReference type="EMBL" id="UYRR01031108">
    <property type="protein sequence ID" value="VDK45968.1"/>
    <property type="molecule type" value="Genomic_DNA"/>
</dbReference>
<evidence type="ECO:0000313" key="3">
    <source>
        <dbReference type="Proteomes" id="UP000267096"/>
    </source>
</evidence>
<evidence type="ECO:0000313" key="2">
    <source>
        <dbReference type="EMBL" id="VDK45968.1"/>
    </source>
</evidence>
<dbReference type="AlphaFoldDB" id="A0A0M3JVX3"/>